<evidence type="ECO:0000256" key="3">
    <source>
        <dbReference type="ARBA" id="ARBA00023125"/>
    </source>
</evidence>
<protein>
    <submittedName>
        <fullName evidence="6">LysR family transcriptional regulator</fullName>
    </submittedName>
</protein>
<name>A0ABW6YJP2_9ACTN</name>
<proteinExistence type="inferred from homology"/>
<dbReference type="PROSITE" id="PS50931">
    <property type="entry name" value="HTH_LYSR"/>
    <property type="match status" value="1"/>
</dbReference>
<dbReference type="PANTHER" id="PTHR30346">
    <property type="entry name" value="TRANSCRIPTIONAL DUAL REGULATOR HCAR-RELATED"/>
    <property type="match status" value="1"/>
</dbReference>
<dbReference type="InterPro" id="IPR000847">
    <property type="entry name" value="LysR_HTH_N"/>
</dbReference>
<evidence type="ECO:0000259" key="5">
    <source>
        <dbReference type="PROSITE" id="PS50931"/>
    </source>
</evidence>
<dbReference type="RefSeq" id="WP_391936987.1">
    <property type="nucleotide sequence ID" value="NZ_JBIBSM010000019.1"/>
</dbReference>
<comment type="similarity">
    <text evidence="1">Belongs to the LysR transcriptional regulatory family.</text>
</comment>
<keyword evidence="7" id="KW-1185">Reference proteome</keyword>
<dbReference type="Proteomes" id="UP001603013">
    <property type="component" value="Unassembled WGS sequence"/>
</dbReference>
<organism evidence="6 7">
    <name type="scientific">Streptomyces lateritius</name>
    <dbReference type="NCBI Taxonomy" id="67313"/>
    <lineage>
        <taxon>Bacteria</taxon>
        <taxon>Bacillati</taxon>
        <taxon>Actinomycetota</taxon>
        <taxon>Actinomycetes</taxon>
        <taxon>Kitasatosporales</taxon>
        <taxon>Streptomycetaceae</taxon>
        <taxon>Streptomyces</taxon>
    </lineage>
</organism>
<evidence type="ECO:0000256" key="4">
    <source>
        <dbReference type="ARBA" id="ARBA00023163"/>
    </source>
</evidence>
<evidence type="ECO:0000313" key="7">
    <source>
        <dbReference type="Proteomes" id="UP001603013"/>
    </source>
</evidence>
<dbReference type="InterPro" id="IPR036390">
    <property type="entry name" value="WH_DNA-bd_sf"/>
</dbReference>
<dbReference type="PANTHER" id="PTHR30346:SF30">
    <property type="entry name" value="SMALL NEUTRAL PROTEASE REGULATORY PROTEIN"/>
    <property type="match status" value="1"/>
</dbReference>
<feature type="domain" description="HTH lysR-type" evidence="5">
    <location>
        <begin position="1"/>
        <end position="60"/>
    </location>
</feature>
<dbReference type="Pfam" id="PF03466">
    <property type="entry name" value="LysR_substrate"/>
    <property type="match status" value="1"/>
</dbReference>
<dbReference type="CDD" id="cd08414">
    <property type="entry name" value="PBP2_LTTR_aromatics_like"/>
    <property type="match status" value="1"/>
</dbReference>
<dbReference type="SUPFAM" id="SSF46785">
    <property type="entry name" value="Winged helix' DNA-binding domain"/>
    <property type="match status" value="1"/>
</dbReference>
<dbReference type="EMBL" id="JBIBSM010000019">
    <property type="protein sequence ID" value="MFF8280081.1"/>
    <property type="molecule type" value="Genomic_DNA"/>
</dbReference>
<sequence>MELEVRHLRVVCAIADAGSVHKAARVLGMAQPSLTAQLRRIERALGGQLFIRQSDGCRPTAFGHQLLTRARPLLAEMKGLTAEMRAAAARAAQAPQLRIGSTPSRTLPGWARRLRSRYPESVPALQTDVSSNALLRMVAAGQLDVAFVHEMEGTRLRFPPGLRQRVLLEREPGFLAVAEHHPAAGRQVIRLEDLADERWMMDRTADGEWESLYRAFLAVGLTPRLLHGDYSATALLVATGEAVTVCQATSTGWDGVVPRRLEGDPIGWRWLLAARTEAELEAVYDDLAAAYREAVEQVPAYRAMALPTVRPGPPAAPPVPDSSPHSA</sequence>
<dbReference type="Gene3D" id="3.40.190.10">
    <property type="entry name" value="Periplasmic binding protein-like II"/>
    <property type="match status" value="2"/>
</dbReference>
<gene>
    <name evidence="6" type="ORF">ACF05T_28985</name>
</gene>
<evidence type="ECO:0000256" key="1">
    <source>
        <dbReference type="ARBA" id="ARBA00009437"/>
    </source>
</evidence>
<evidence type="ECO:0000256" key="2">
    <source>
        <dbReference type="ARBA" id="ARBA00023015"/>
    </source>
</evidence>
<dbReference type="Gene3D" id="1.10.10.10">
    <property type="entry name" value="Winged helix-like DNA-binding domain superfamily/Winged helix DNA-binding domain"/>
    <property type="match status" value="1"/>
</dbReference>
<dbReference type="SUPFAM" id="SSF53850">
    <property type="entry name" value="Periplasmic binding protein-like II"/>
    <property type="match status" value="1"/>
</dbReference>
<dbReference type="PRINTS" id="PR00039">
    <property type="entry name" value="HTHLYSR"/>
</dbReference>
<keyword evidence="2" id="KW-0805">Transcription regulation</keyword>
<reference evidence="6 7" key="1">
    <citation type="submission" date="2024-10" db="EMBL/GenBank/DDBJ databases">
        <title>The Natural Products Discovery Center: Release of the First 8490 Sequenced Strains for Exploring Actinobacteria Biosynthetic Diversity.</title>
        <authorList>
            <person name="Kalkreuter E."/>
            <person name="Kautsar S.A."/>
            <person name="Yang D."/>
            <person name="Bader C.D."/>
            <person name="Teijaro C.N."/>
            <person name="Fluegel L."/>
            <person name="Davis C.M."/>
            <person name="Simpson J.R."/>
            <person name="Lauterbach L."/>
            <person name="Steele A.D."/>
            <person name="Gui C."/>
            <person name="Meng S."/>
            <person name="Li G."/>
            <person name="Viehrig K."/>
            <person name="Ye F."/>
            <person name="Su P."/>
            <person name="Kiefer A.F."/>
            <person name="Nichols A."/>
            <person name="Cepeda A.J."/>
            <person name="Yan W."/>
            <person name="Fan B."/>
            <person name="Jiang Y."/>
            <person name="Adhikari A."/>
            <person name="Zheng C.-J."/>
            <person name="Schuster L."/>
            <person name="Cowan T.M."/>
            <person name="Smanski M.J."/>
            <person name="Chevrette M.G."/>
            <person name="De Carvalho L.P.S."/>
            <person name="Shen B."/>
        </authorList>
    </citation>
    <scope>NUCLEOTIDE SEQUENCE [LARGE SCALE GENOMIC DNA]</scope>
    <source>
        <strain evidence="6 7">NPDC015755</strain>
    </source>
</reference>
<evidence type="ECO:0000313" key="6">
    <source>
        <dbReference type="EMBL" id="MFF8280081.1"/>
    </source>
</evidence>
<accession>A0ABW6YJP2</accession>
<dbReference type="InterPro" id="IPR036388">
    <property type="entry name" value="WH-like_DNA-bd_sf"/>
</dbReference>
<dbReference type="Pfam" id="PF00126">
    <property type="entry name" value="HTH_1"/>
    <property type="match status" value="1"/>
</dbReference>
<keyword evidence="3" id="KW-0238">DNA-binding</keyword>
<keyword evidence="4" id="KW-0804">Transcription</keyword>
<comment type="caution">
    <text evidence="6">The sequence shown here is derived from an EMBL/GenBank/DDBJ whole genome shotgun (WGS) entry which is preliminary data.</text>
</comment>
<dbReference type="InterPro" id="IPR005119">
    <property type="entry name" value="LysR_subst-bd"/>
</dbReference>